<dbReference type="AlphaFoldDB" id="A0A9D1KI62"/>
<evidence type="ECO:0000313" key="1">
    <source>
        <dbReference type="EMBL" id="HIT46944.1"/>
    </source>
</evidence>
<dbReference type="InterPro" id="IPR011047">
    <property type="entry name" value="Quinoprotein_ADH-like_sf"/>
</dbReference>
<reference evidence="1" key="2">
    <citation type="journal article" date="2021" name="PeerJ">
        <title>Extensive microbial diversity within the chicken gut microbiome revealed by metagenomics and culture.</title>
        <authorList>
            <person name="Gilroy R."/>
            <person name="Ravi A."/>
            <person name="Getino M."/>
            <person name="Pursley I."/>
            <person name="Horton D.L."/>
            <person name="Alikhan N.F."/>
            <person name="Baker D."/>
            <person name="Gharbi K."/>
            <person name="Hall N."/>
            <person name="Watson M."/>
            <person name="Adriaenssens E.M."/>
            <person name="Foster-Nyarko E."/>
            <person name="Jarju S."/>
            <person name="Secka A."/>
            <person name="Antonio M."/>
            <person name="Oren A."/>
            <person name="Chaudhuri R.R."/>
            <person name="La Ragione R."/>
            <person name="Hildebrand F."/>
            <person name="Pallen M.J."/>
        </authorList>
    </citation>
    <scope>NUCLEOTIDE SEQUENCE</scope>
    <source>
        <strain evidence="1">ChiHecec2B26-709</strain>
    </source>
</reference>
<evidence type="ECO:0000313" key="2">
    <source>
        <dbReference type="Proteomes" id="UP000886881"/>
    </source>
</evidence>
<dbReference type="Proteomes" id="UP000886881">
    <property type="component" value="Unassembled WGS sequence"/>
</dbReference>
<dbReference type="EMBL" id="DVLC01000071">
    <property type="protein sequence ID" value="HIT46944.1"/>
    <property type="molecule type" value="Genomic_DNA"/>
</dbReference>
<protein>
    <submittedName>
        <fullName evidence="1">Uncharacterized protein</fullName>
    </submittedName>
</protein>
<reference evidence="1" key="1">
    <citation type="submission" date="2020-10" db="EMBL/GenBank/DDBJ databases">
        <authorList>
            <person name="Gilroy R."/>
        </authorList>
    </citation>
    <scope>NUCLEOTIDE SEQUENCE</scope>
    <source>
        <strain evidence="1">ChiHecec2B26-709</strain>
    </source>
</reference>
<sequence length="329" mass="37362">MLDTFRQVESIAPSDSISLDPFGIYMPQDVIPYKGWYVIRKYGNDNWIDIINTETGEKIECFRRGRGPGEILNISPLQLYNDLLYVFDVNSQTYYALDMENTIKEKRQVLSDSWSLRSGDEAEDYFDKPFFLTRFSGGILATGMFRDGSWYGLLDKNGKIKSGIPLIEFKSTKNLTDTELSAFQLSSLISVKPDGSQGICAQVFCGAFSIFDIEGEKLNEKIRKIYYDPKFHPSDGTMISPRHDRENVEAFYGAKSTDDYIFLLYSGKAIADRSDPTYECRNLLVYDWNGNPVKRYELKNSISSIFISGDTVYGVTSVPNGAIYAYSLN</sequence>
<gene>
    <name evidence="1" type="ORF">IAC35_03690</name>
</gene>
<proteinExistence type="predicted"/>
<name>A0A9D1KI62_9BACT</name>
<dbReference type="SUPFAM" id="SSF50998">
    <property type="entry name" value="Quinoprotein alcohol dehydrogenase-like"/>
    <property type="match status" value="1"/>
</dbReference>
<organism evidence="1 2">
    <name type="scientific">Candidatus Cryptobacteroides merdipullorum</name>
    <dbReference type="NCBI Taxonomy" id="2840771"/>
    <lineage>
        <taxon>Bacteria</taxon>
        <taxon>Pseudomonadati</taxon>
        <taxon>Bacteroidota</taxon>
        <taxon>Bacteroidia</taxon>
        <taxon>Bacteroidales</taxon>
        <taxon>Candidatus Cryptobacteroides</taxon>
    </lineage>
</organism>
<accession>A0A9D1KI62</accession>
<comment type="caution">
    <text evidence="1">The sequence shown here is derived from an EMBL/GenBank/DDBJ whole genome shotgun (WGS) entry which is preliminary data.</text>
</comment>
<dbReference type="Pfam" id="PF15869">
    <property type="entry name" value="TolB_like"/>
    <property type="match status" value="1"/>
</dbReference>